<dbReference type="InterPro" id="IPR036852">
    <property type="entry name" value="Peptidase_S8/S53_dom_sf"/>
</dbReference>
<dbReference type="OrthoDB" id="1055762at2"/>
<evidence type="ECO:0000256" key="3">
    <source>
        <dbReference type="ARBA" id="ARBA00022825"/>
    </source>
</evidence>
<dbReference type="RefSeq" id="WP_116033571.1">
    <property type="nucleotide sequence ID" value="NZ_JBHLVV010000094.1"/>
</dbReference>
<feature type="active site" description="Charge relay system" evidence="4">
    <location>
        <position position="260"/>
    </location>
</feature>
<evidence type="ECO:0000313" key="7">
    <source>
        <dbReference type="EMBL" id="REC71736.1"/>
    </source>
</evidence>
<dbReference type="InterPro" id="IPR015500">
    <property type="entry name" value="Peptidase_S8_subtilisin-rel"/>
</dbReference>
<dbReference type="PANTHER" id="PTHR42884:SF14">
    <property type="entry name" value="NEUROENDOCRINE CONVERTASE 1"/>
    <property type="match status" value="1"/>
</dbReference>
<dbReference type="PANTHER" id="PTHR42884">
    <property type="entry name" value="PROPROTEIN CONVERTASE SUBTILISIN/KEXIN-RELATED"/>
    <property type="match status" value="1"/>
</dbReference>
<dbReference type="InterPro" id="IPR022398">
    <property type="entry name" value="Peptidase_S8_His-AS"/>
</dbReference>
<dbReference type="InterPro" id="IPR023828">
    <property type="entry name" value="Peptidase_S8_Ser-AS"/>
</dbReference>
<evidence type="ECO:0000256" key="1">
    <source>
        <dbReference type="ARBA" id="ARBA00022670"/>
    </source>
</evidence>
<reference evidence="7 8" key="1">
    <citation type="journal article" date="2006" name="Int. J. Syst. Evol. Microbiol.">
        <title>Chryseobacterium hispanicum sp. nov., isolated from the drinking water distribution system of Sevilla, Spain.</title>
        <authorList>
            <person name="Gallego V."/>
            <person name="Garcia M.T."/>
            <person name="Ventosa A."/>
        </authorList>
    </citation>
    <scope>NUCLEOTIDE SEQUENCE [LARGE SCALE GENOMIC DNA]</scope>
    <source>
        <strain evidence="7 8">KCTC 22104</strain>
    </source>
</reference>
<dbReference type="EMBL" id="QNUG01000008">
    <property type="protein sequence ID" value="REC71736.1"/>
    <property type="molecule type" value="Genomic_DNA"/>
</dbReference>
<keyword evidence="8" id="KW-1185">Reference proteome</keyword>
<keyword evidence="2 4" id="KW-0378">Hydrolase</keyword>
<feature type="domain" description="Peptidase S8/S53" evidence="6">
    <location>
        <begin position="251"/>
        <end position="527"/>
    </location>
</feature>
<dbReference type="GO" id="GO:0004252">
    <property type="term" value="F:serine-type endopeptidase activity"/>
    <property type="evidence" value="ECO:0007669"/>
    <property type="project" value="UniProtKB-UniRule"/>
</dbReference>
<dbReference type="PRINTS" id="PR00723">
    <property type="entry name" value="SUBTILISIN"/>
</dbReference>
<feature type="signal peptide" evidence="5">
    <location>
        <begin position="1"/>
        <end position="19"/>
    </location>
</feature>
<evidence type="ECO:0000256" key="4">
    <source>
        <dbReference type="PROSITE-ProRule" id="PRU01240"/>
    </source>
</evidence>
<keyword evidence="3 4" id="KW-0720">Serine protease</keyword>
<dbReference type="PROSITE" id="PS51892">
    <property type="entry name" value="SUBTILASE"/>
    <property type="match status" value="1"/>
</dbReference>
<comment type="similarity">
    <text evidence="4">Belongs to the peptidase S8 family.</text>
</comment>
<comment type="caution">
    <text evidence="7">The sequence shown here is derived from an EMBL/GenBank/DDBJ whole genome shotgun (WGS) entry which is preliminary data.</text>
</comment>
<evidence type="ECO:0000259" key="6">
    <source>
        <dbReference type="Pfam" id="PF00082"/>
    </source>
</evidence>
<dbReference type="GO" id="GO:0016020">
    <property type="term" value="C:membrane"/>
    <property type="evidence" value="ECO:0007669"/>
    <property type="project" value="TreeGrafter"/>
</dbReference>
<keyword evidence="5" id="KW-0732">Signal</keyword>
<dbReference type="Proteomes" id="UP000256326">
    <property type="component" value="Unassembled WGS sequence"/>
</dbReference>
<feature type="active site" description="Charge relay system" evidence="4">
    <location>
        <position position="466"/>
    </location>
</feature>
<dbReference type="SUPFAM" id="SSF52743">
    <property type="entry name" value="Subtilisin-like"/>
    <property type="match status" value="1"/>
</dbReference>
<evidence type="ECO:0000256" key="5">
    <source>
        <dbReference type="SAM" id="SignalP"/>
    </source>
</evidence>
<dbReference type="AlphaFoldDB" id="A0A3D9D147"/>
<dbReference type="InterPro" id="IPR000209">
    <property type="entry name" value="Peptidase_S8/S53_dom"/>
</dbReference>
<name>A0A3D9D147_9FLAO</name>
<protein>
    <recommendedName>
        <fullName evidence="6">Peptidase S8/S53 domain-containing protein</fullName>
    </recommendedName>
</protein>
<evidence type="ECO:0000256" key="2">
    <source>
        <dbReference type="ARBA" id="ARBA00022801"/>
    </source>
</evidence>
<proteinExistence type="inferred from homology"/>
<accession>A0A3D9D147</accession>
<organism evidence="7 8">
    <name type="scientific">Epilithonimonas hispanica</name>
    <dbReference type="NCBI Taxonomy" id="358687"/>
    <lineage>
        <taxon>Bacteria</taxon>
        <taxon>Pseudomonadati</taxon>
        <taxon>Bacteroidota</taxon>
        <taxon>Flavobacteriia</taxon>
        <taxon>Flavobacteriales</taxon>
        <taxon>Weeksellaceae</taxon>
        <taxon>Chryseobacterium group</taxon>
        <taxon>Epilithonimonas</taxon>
    </lineage>
</organism>
<dbReference type="PROSITE" id="PS00138">
    <property type="entry name" value="SUBTILASE_SER"/>
    <property type="match status" value="1"/>
</dbReference>
<feature type="chain" id="PRO_5017707459" description="Peptidase S8/S53 domain-containing protein" evidence="5">
    <location>
        <begin position="20"/>
        <end position="640"/>
    </location>
</feature>
<sequence>MKKNYLFLFLLTTFSFLHAQNNFYYYYKGQKKYLTVDKKSFNIFTNAYFQKLSTTNIGVQDYTLLDDATSENAKYAQIELINEPNNFTVYNKKLNEVKQLPNVEYVGLFFENGEGDPVGISKHFYVKLKNINDYNVLQQTALQKNVEIVKQVPNMPQWYILAVSAGNSNASLEMCNQFYETGLFEAVDPAFMLRFSNDDEVDIEEVSNKAPIVNGIICSNDSNFNLLWGLKNTTNPEIDINACEAWWISQGKNISVAVVDQGIYLPHLDLSPNIGSAGYDAKSGNDGSVYIAGNTHGTKVAGVISAVRNNNRQIVGVAPKSTIIPISHDFKKDENEAIVNSTFSAQLASGISWAWNSENADIINNSWYSNSGWLDSQLLEESITNAIDYGRDGKGCVIVFSAGNNNSNVLYPGSFDDRIVTVGAIGNNGIKADFSSFGSKLDVVAPGKNIWSTSPNQNISEDQGTSFAAPYVSGLAALILSVNPCLTGQQVRDIIEQTSQKTRTDLYSYDNNPNRSNGTWNNQMGYGLIDAYAAVLMARNTLSTNPCNQGFQEPLQLSTLESIAPNPASHNIEVNYILREARSASLMIVSQSSNNSTNTYDLDLNTTQTSISISNYLSGQYIIALVVNGEVVDSKALIKQ</sequence>
<dbReference type="Gene3D" id="3.40.50.200">
    <property type="entry name" value="Peptidase S8/S53 domain"/>
    <property type="match status" value="1"/>
</dbReference>
<dbReference type="GO" id="GO:0016485">
    <property type="term" value="P:protein processing"/>
    <property type="evidence" value="ECO:0007669"/>
    <property type="project" value="TreeGrafter"/>
</dbReference>
<gene>
    <name evidence="7" type="ORF">DRF58_05160</name>
</gene>
<feature type="active site" description="Charge relay system" evidence="4">
    <location>
        <position position="296"/>
    </location>
</feature>
<evidence type="ECO:0000313" key="8">
    <source>
        <dbReference type="Proteomes" id="UP000256326"/>
    </source>
</evidence>
<dbReference type="Pfam" id="PF00082">
    <property type="entry name" value="Peptidase_S8"/>
    <property type="match status" value="1"/>
</dbReference>
<dbReference type="PROSITE" id="PS00137">
    <property type="entry name" value="SUBTILASE_HIS"/>
    <property type="match status" value="1"/>
</dbReference>
<keyword evidence="1 4" id="KW-0645">Protease</keyword>